<comment type="caution">
    <text evidence="2">The sequence shown here is derived from an EMBL/GenBank/DDBJ whole genome shotgun (WGS) entry which is preliminary data.</text>
</comment>
<dbReference type="Proteomes" id="UP000295302">
    <property type="component" value="Unassembled WGS sequence"/>
</dbReference>
<keyword evidence="1" id="KW-0732">Signal</keyword>
<feature type="chain" id="PRO_5039663221" description="C-type cytochrome biogenesis protein CcmI" evidence="1">
    <location>
        <begin position="17"/>
        <end position="79"/>
    </location>
</feature>
<evidence type="ECO:0008006" key="4">
    <source>
        <dbReference type="Google" id="ProtNLM"/>
    </source>
</evidence>
<gene>
    <name evidence="2" type="ORF">E1286_24145</name>
</gene>
<reference evidence="2 3" key="1">
    <citation type="submission" date="2019-03" db="EMBL/GenBank/DDBJ databases">
        <title>Draft genome sequences of novel Actinobacteria.</title>
        <authorList>
            <person name="Sahin N."/>
            <person name="Ay H."/>
            <person name="Saygin H."/>
        </authorList>
    </citation>
    <scope>NUCLEOTIDE SEQUENCE [LARGE SCALE GENOMIC DNA]</scope>
    <source>
        <strain evidence="2 3">CH32</strain>
    </source>
</reference>
<name>A0A4R4YPG2_9ACTN</name>
<evidence type="ECO:0000256" key="1">
    <source>
        <dbReference type="SAM" id="SignalP"/>
    </source>
</evidence>
<evidence type="ECO:0000313" key="2">
    <source>
        <dbReference type="EMBL" id="TDD45412.1"/>
    </source>
</evidence>
<sequence>MTGLVWCLLTTAAALAAVAAAKLIRPHLAACRAERDRAARAHLARLRAEGELALDPEAAFLRTLAGHPELHDLTSKDRT</sequence>
<dbReference type="AlphaFoldDB" id="A0A4R4YPG2"/>
<proteinExistence type="predicted"/>
<keyword evidence="3" id="KW-1185">Reference proteome</keyword>
<evidence type="ECO:0000313" key="3">
    <source>
        <dbReference type="Proteomes" id="UP000295302"/>
    </source>
</evidence>
<accession>A0A4R4YPG2</accession>
<dbReference type="RefSeq" id="WP_132615717.1">
    <property type="nucleotide sequence ID" value="NZ_SMKQ01000079.1"/>
</dbReference>
<protein>
    <recommendedName>
        <fullName evidence="4">C-type cytochrome biogenesis protein CcmI</fullName>
    </recommendedName>
</protein>
<feature type="signal peptide" evidence="1">
    <location>
        <begin position="1"/>
        <end position="16"/>
    </location>
</feature>
<organism evidence="2 3">
    <name type="scientific">Nonomuraea terrae</name>
    <dbReference type="NCBI Taxonomy" id="2530383"/>
    <lineage>
        <taxon>Bacteria</taxon>
        <taxon>Bacillati</taxon>
        <taxon>Actinomycetota</taxon>
        <taxon>Actinomycetes</taxon>
        <taxon>Streptosporangiales</taxon>
        <taxon>Streptosporangiaceae</taxon>
        <taxon>Nonomuraea</taxon>
    </lineage>
</organism>
<dbReference type="EMBL" id="SMKQ01000079">
    <property type="protein sequence ID" value="TDD45412.1"/>
    <property type="molecule type" value="Genomic_DNA"/>
</dbReference>